<dbReference type="EMBL" id="AP015034">
    <property type="protein sequence ID" value="BAT73413.1"/>
    <property type="molecule type" value="Genomic_DNA"/>
</dbReference>
<gene>
    <name evidence="1" type="primary">Vigan.01G089200</name>
    <name evidence="1" type="ORF">VIGAN_01089200</name>
</gene>
<name>A0A0S3QYQ0_PHAAN</name>
<evidence type="ECO:0000313" key="1">
    <source>
        <dbReference type="EMBL" id="BAT73413.1"/>
    </source>
</evidence>
<evidence type="ECO:0000313" key="2">
    <source>
        <dbReference type="Proteomes" id="UP000291084"/>
    </source>
</evidence>
<proteinExistence type="predicted"/>
<dbReference type="Proteomes" id="UP000291084">
    <property type="component" value="Chromosome 1"/>
</dbReference>
<keyword evidence="2" id="KW-1185">Reference proteome</keyword>
<organism evidence="1 2">
    <name type="scientific">Vigna angularis var. angularis</name>
    <dbReference type="NCBI Taxonomy" id="157739"/>
    <lineage>
        <taxon>Eukaryota</taxon>
        <taxon>Viridiplantae</taxon>
        <taxon>Streptophyta</taxon>
        <taxon>Embryophyta</taxon>
        <taxon>Tracheophyta</taxon>
        <taxon>Spermatophyta</taxon>
        <taxon>Magnoliopsida</taxon>
        <taxon>eudicotyledons</taxon>
        <taxon>Gunneridae</taxon>
        <taxon>Pentapetalae</taxon>
        <taxon>rosids</taxon>
        <taxon>fabids</taxon>
        <taxon>Fabales</taxon>
        <taxon>Fabaceae</taxon>
        <taxon>Papilionoideae</taxon>
        <taxon>50 kb inversion clade</taxon>
        <taxon>NPAAA clade</taxon>
        <taxon>indigoferoid/millettioid clade</taxon>
        <taxon>Phaseoleae</taxon>
        <taxon>Vigna</taxon>
    </lineage>
</organism>
<accession>A0A0S3QYQ0</accession>
<protein>
    <submittedName>
        <fullName evidence="1">Uncharacterized protein</fullName>
    </submittedName>
</protein>
<sequence>MTVKMISSGARLRWWLVVVHFPQYTSLHSHPLPIPLPPLLHPHRHCPGPLLPPLHQTPKREKEKIKCPFMKIIKIINVEKEKAERCKKKTDERKKRVKFYSHVNLTPFNMGTK</sequence>
<dbReference type="AlphaFoldDB" id="A0A0S3QYQ0"/>
<reference evidence="1 2" key="1">
    <citation type="journal article" date="2015" name="Sci. Rep.">
        <title>The power of single molecule real-time sequencing technology in the de novo assembly of a eukaryotic genome.</title>
        <authorList>
            <person name="Sakai H."/>
            <person name="Naito K."/>
            <person name="Ogiso-Tanaka E."/>
            <person name="Takahashi Y."/>
            <person name="Iseki K."/>
            <person name="Muto C."/>
            <person name="Satou K."/>
            <person name="Teruya K."/>
            <person name="Shiroma A."/>
            <person name="Shimoji M."/>
            <person name="Hirano T."/>
            <person name="Itoh T."/>
            <person name="Kaga A."/>
            <person name="Tomooka N."/>
        </authorList>
    </citation>
    <scope>NUCLEOTIDE SEQUENCE [LARGE SCALE GENOMIC DNA]</scope>
    <source>
        <strain evidence="2">cv. Shumari</strain>
    </source>
</reference>